<dbReference type="InterPro" id="IPR006234">
    <property type="entry name" value="O-succ-hSer_sulfhydrylase"/>
</dbReference>
<dbReference type="InterPro" id="IPR000277">
    <property type="entry name" value="Cys/Met-Metab_PyrdxlP-dep_enz"/>
</dbReference>
<dbReference type="EMBL" id="BAABBP010000011">
    <property type="protein sequence ID" value="GAA3993042.1"/>
    <property type="molecule type" value="Genomic_DNA"/>
</dbReference>
<dbReference type="PIRSF" id="PIRSF001434">
    <property type="entry name" value="CGS"/>
    <property type="match status" value="1"/>
</dbReference>
<proteinExistence type="inferred from homology"/>
<dbReference type="PANTHER" id="PTHR11808">
    <property type="entry name" value="TRANS-SULFURATION ENZYME FAMILY MEMBER"/>
    <property type="match status" value="1"/>
</dbReference>
<comment type="subunit">
    <text evidence="3">Homotetramer.</text>
</comment>
<dbReference type="InterPro" id="IPR015421">
    <property type="entry name" value="PyrdxlP-dep_Trfase_major"/>
</dbReference>
<keyword evidence="2 3" id="KW-0663">Pyridoxal phosphate</keyword>
<comment type="function">
    <text evidence="3">Catalyzes the formation of L-homocysteine from O-succinyl-L-homoserine (OSHS) and hydrogen sulfide.</text>
</comment>
<keyword evidence="3" id="KW-0028">Amino-acid biosynthesis</keyword>
<dbReference type="NCBIfam" id="TIGR01325">
    <property type="entry name" value="O_suc_HS_sulf"/>
    <property type="match status" value="1"/>
</dbReference>
<dbReference type="CDD" id="cd00614">
    <property type="entry name" value="CGS_like"/>
    <property type="match status" value="1"/>
</dbReference>
<sequence>MSESTLPAGLHPDTLAVRQAVERSQWGEHSEALYLTSSFVQDDCASAARRFAMEEPGYTYTRTANPTVNSFEQRLAAMEGTECAVATSTGMAAILLVALTALKAGDHVIASQSMFGSTMKLLGTEMARFGVETTFVSQTDAAAWQAAVRPNTRMLFAETPTNPLTDLCDIQALADIAHNQGALLAVDNSFASPVLQRPAEFGADLIVHSGTKLLDGQGRVMAGAVCGTVALVDKVMGTFLRSGGLNLSPFNAWVVLKGLETLALRVKAESAAALALAGWLEGHPKVARVHYPGLASHPQHELAMRQQSGMGGTVLAFDVAGATPEQLRANAFHVVDSTRLCSITANLGDVKTTITHPASTSHGRLSEEQRQAAGIGQGLIRVSVGLEHLQDVKNDLLRGLDSL</sequence>
<dbReference type="InterPro" id="IPR015422">
    <property type="entry name" value="PyrdxlP-dep_Trfase_small"/>
</dbReference>
<dbReference type="NCBIfam" id="NF006003">
    <property type="entry name" value="PRK08133.1"/>
    <property type="match status" value="1"/>
</dbReference>
<dbReference type="Gene3D" id="3.40.640.10">
    <property type="entry name" value="Type I PLP-dependent aspartate aminotransferase-like (Major domain)"/>
    <property type="match status" value="1"/>
</dbReference>
<evidence type="ECO:0000256" key="3">
    <source>
        <dbReference type="HAMAP-Rule" id="MF_02056"/>
    </source>
</evidence>
<accession>A0ABP7R666</accession>
<evidence type="ECO:0000256" key="1">
    <source>
        <dbReference type="ARBA" id="ARBA00001933"/>
    </source>
</evidence>
<feature type="modified residue" description="N6-(pyridoxal phosphate)lysine" evidence="3">
    <location>
        <position position="212"/>
    </location>
</feature>
<organism evidence="5 6">
    <name type="scientific">Comamonas faecalis</name>
    <dbReference type="NCBI Taxonomy" id="1387849"/>
    <lineage>
        <taxon>Bacteria</taxon>
        <taxon>Pseudomonadati</taxon>
        <taxon>Pseudomonadota</taxon>
        <taxon>Betaproteobacteria</taxon>
        <taxon>Burkholderiales</taxon>
        <taxon>Comamonadaceae</taxon>
        <taxon>Comamonas</taxon>
    </lineage>
</organism>
<comment type="cofactor">
    <cofactor evidence="1 3 4">
        <name>pyridoxal 5'-phosphate</name>
        <dbReference type="ChEBI" id="CHEBI:597326"/>
    </cofactor>
</comment>
<comment type="caution">
    <text evidence="5">The sequence shown here is derived from an EMBL/GenBank/DDBJ whole genome shotgun (WGS) entry which is preliminary data.</text>
</comment>
<dbReference type="EC" id="2.5.1.-" evidence="3"/>
<evidence type="ECO:0000313" key="5">
    <source>
        <dbReference type="EMBL" id="GAA3993042.1"/>
    </source>
</evidence>
<dbReference type="HAMAP" id="MF_02056">
    <property type="entry name" value="MetZ"/>
    <property type="match status" value="1"/>
</dbReference>
<dbReference type="Pfam" id="PF01053">
    <property type="entry name" value="Cys_Met_Meta_PP"/>
    <property type="match status" value="1"/>
</dbReference>
<dbReference type="SUPFAM" id="SSF53383">
    <property type="entry name" value="PLP-dependent transferases"/>
    <property type="match status" value="1"/>
</dbReference>
<keyword evidence="3" id="KW-0486">Methionine biosynthesis</keyword>
<dbReference type="RefSeq" id="WP_103046394.1">
    <property type="nucleotide sequence ID" value="NZ_BAABBP010000011.1"/>
</dbReference>
<keyword evidence="6" id="KW-1185">Reference proteome</keyword>
<comment type="pathway">
    <text evidence="3">Amino-acid biosynthesis; L-methionine biosynthesis via de novo pathway; L-homocysteine from O-succinyl-L-homoserine: step 1/1.</text>
</comment>
<comment type="catalytic activity">
    <reaction evidence="3">
        <text>O-succinyl-L-homoserine + hydrogen sulfide = L-homocysteine + succinate</text>
        <dbReference type="Rhea" id="RHEA:27826"/>
        <dbReference type="ChEBI" id="CHEBI:29919"/>
        <dbReference type="ChEBI" id="CHEBI:30031"/>
        <dbReference type="ChEBI" id="CHEBI:57661"/>
        <dbReference type="ChEBI" id="CHEBI:58199"/>
    </reaction>
</comment>
<reference evidence="6" key="1">
    <citation type="journal article" date="2019" name="Int. J. Syst. Evol. Microbiol.">
        <title>The Global Catalogue of Microorganisms (GCM) 10K type strain sequencing project: providing services to taxonomists for standard genome sequencing and annotation.</title>
        <authorList>
            <consortium name="The Broad Institute Genomics Platform"/>
            <consortium name="The Broad Institute Genome Sequencing Center for Infectious Disease"/>
            <person name="Wu L."/>
            <person name="Ma J."/>
        </authorList>
    </citation>
    <scope>NUCLEOTIDE SEQUENCE [LARGE SCALE GENOMIC DNA]</scope>
    <source>
        <strain evidence="6">JCM 17561</strain>
    </source>
</reference>
<dbReference type="PANTHER" id="PTHR11808:SF80">
    <property type="entry name" value="CYSTATHIONINE GAMMA-LYASE"/>
    <property type="match status" value="1"/>
</dbReference>
<gene>
    <name evidence="3" type="primary">metZ</name>
    <name evidence="5" type="ORF">GCM10022279_15450</name>
</gene>
<comment type="similarity">
    <text evidence="3">Belongs to the trans-sulfuration enzymes family. MetZ subfamily.</text>
</comment>
<evidence type="ECO:0000256" key="2">
    <source>
        <dbReference type="ARBA" id="ARBA00022898"/>
    </source>
</evidence>
<protein>
    <recommendedName>
        <fullName evidence="3">O-succinylhomoserine sulfhydrylase</fullName>
        <shortName evidence="3">OSH sulfhydrylase</shortName>
        <shortName evidence="3">OSHS sulfhydrylase</shortName>
        <ecNumber evidence="3">2.5.1.-</ecNumber>
    </recommendedName>
</protein>
<dbReference type="InterPro" id="IPR015424">
    <property type="entry name" value="PyrdxlP-dep_Trfase"/>
</dbReference>
<dbReference type="Proteomes" id="UP001501627">
    <property type="component" value="Unassembled WGS sequence"/>
</dbReference>
<dbReference type="Gene3D" id="3.90.1150.10">
    <property type="entry name" value="Aspartate Aminotransferase, domain 1"/>
    <property type="match status" value="1"/>
</dbReference>
<evidence type="ECO:0000256" key="4">
    <source>
        <dbReference type="RuleBase" id="RU362118"/>
    </source>
</evidence>
<name>A0ABP7R666_9BURK</name>
<evidence type="ECO:0000313" key="6">
    <source>
        <dbReference type="Proteomes" id="UP001501627"/>
    </source>
</evidence>
<keyword evidence="3" id="KW-0808">Transferase</keyword>